<comment type="caution">
    <text evidence="3">The sequence shown here is derived from an EMBL/GenBank/DDBJ whole genome shotgun (WGS) entry which is preliminary data.</text>
</comment>
<gene>
    <name evidence="3" type="ORF">A2429_00555</name>
</gene>
<accession>A0A1G2Q2Y8</accession>
<evidence type="ECO:0000313" key="3">
    <source>
        <dbReference type="EMBL" id="OHA54938.1"/>
    </source>
</evidence>
<keyword evidence="2" id="KW-0732">Signal</keyword>
<dbReference type="EMBL" id="MHTD01000050">
    <property type="protein sequence ID" value="OHA54938.1"/>
    <property type="molecule type" value="Genomic_DNA"/>
</dbReference>
<dbReference type="AlphaFoldDB" id="A0A1G2Q2Y8"/>
<feature type="signal peptide" evidence="2">
    <location>
        <begin position="1"/>
        <end position="23"/>
    </location>
</feature>
<proteinExistence type="predicted"/>
<dbReference type="PANTHER" id="PTHR41771">
    <property type="entry name" value="MEMBRANE PROTEIN-RELATED"/>
    <property type="match status" value="1"/>
</dbReference>
<dbReference type="PANTHER" id="PTHR41771:SF1">
    <property type="entry name" value="MEMBRANE PROTEIN"/>
    <property type="match status" value="1"/>
</dbReference>
<feature type="chain" id="PRO_5009583979" description="YibE/F family protein" evidence="2">
    <location>
        <begin position="24"/>
        <end position="383"/>
    </location>
</feature>
<evidence type="ECO:0000256" key="2">
    <source>
        <dbReference type="SAM" id="SignalP"/>
    </source>
</evidence>
<reference evidence="3 4" key="1">
    <citation type="journal article" date="2016" name="Nat. Commun.">
        <title>Thousands of microbial genomes shed light on interconnected biogeochemical processes in an aquifer system.</title>
        <authorList>
            <person name="Anantharaman K."/>
            <person name="Brown C.T."/>
            <person name="Hug L.A."/>
            <person name="Sharon I."/>
            <person name="Castelle C.J."/>
            <person name="Probst A.J."/>
            <person name="Thomas B.C."/>
            <person name="Singh A."/>
            <person name="Wilkins M.J."/>
            <person name="Karaoz U."/>
            <person name="Brodie E.L."/>
            <person name="Williams K.H."/>
            <person name="Hubbard S.S."/>
            <person name="Banfield J.F."/>
        </authorList>
    </citation>
    <scope>NUCLEOTIDE SEQUENCE [LARGE SCALE GENOMIC DNA]</scope>
</reference>
<evidence type="ECO:0000256" key="1">
    <source>
        <dbReference type="SAM" id="Phobius"/>
    </source>
</evidence>
<evidence type="ECO:0008006" key="5">
    <source>
        <dbReference type="Google" id="ProtNLM"/>
    </source>
</evidence>
<feature type="transmembrane region" description="Helical" evidence="1">
    <location>
        <begin position="349"/>
        <end position="374"/>
    </location>
</feature>
<feature type="transmembrane region" description="Helical" evidence="1">
    <location>
        <begin position="209"/>
        <end position="232"/>
    </location>
</feature>
<protein>
    <recommendedName>
        <fullName evidence="5">YibE/F family protein</fullName>
    </recommendedName>
</protein>
<feature type="transmembrane region" description="Helical" evidence="1">
    <location>
        <begin position="128"/>
        <end position="146"/>
    </location>
</feature>
<feature type="transmembrane region" description="Helical" evidence="1">
    <location>
        <begin position="153"/>
        <end position="173"/>
    </location>
</feature>
<keyword evidence="1" id="KW-0472">Membrane</keyword>
<keyword evidence="1" id="KW-0812">Transmembrane</keyword>
<dbReference type="Proteomes" id="UP000178199">
    <property type="component" value="Unassembled WGS sequence"/>
</dbReference>
<keyword evidence="1" id="KW-1133">Transmembrane helix</keyword>
<dbReference type="Pfam" id="PF07907">
    <property type="entry name" value="YibE_F"/>
    <property type="match status" value="1"/>
</dbReference>
<dbReference type="InterPro" id="IPR012507">
    <property type="entry name" value="YibE_F"/>
</dbReference>
<sequence length="383" mass="41331">MKKAHIGILALMIFFLVAPVGQAQEPPMTSVPDQMVVPPVDEYARAEVMTIIEEGQRSFDNEAYSQPYQLVRLRVLSGPEVGKELEIRHGYDFPIREQQKVAVGQTVVLVKTQAFGETTYLISDPYRLPWVGLIVAIFLVVAVFFGRFKGIGSVIGLLVSILILVKYIVPTIVSGGNPVTTSLVGSVAIAVLSLYPAHGFSRRTSIALVSMLISLGLATGLASLFVGLARLFGMGTEEAFYVQMGLLENIDLKGLLLGGIIIGALGVLDDVTTGQAAAVDEIHKANPTLPFIELYRRGLSVGREHITSLVNTLALAYIGAGLPLLLLFTTNTVQPLWVAMNAESIVEEIIRTLVGSTTLIFAVPITTALMAHILKRWPSHTSV</sequence>
<feature type="transmembrane region" description="Helical" evidence="1">
    <location>
        <begin position="179"/>
        <end position="197"/>
    </location>
</feature>
<organism evidence="3 4">
    <name type="scientific">Candidatus Veblenbacteria bacterium RIFOXYC1_FULL_42_9</name>
    <dbReference type="NCBI Taxonomy" id="1802427"/>
    <lineage>
        <taxon>Bacteria</taxon>
        <taxon>Candidatus Vebleniibacteriota</taxon>
    </lineage>
</organism>
<feature type="transmembrane region" description="Helical" evidence="1">
    <location>
        <begin position="306"/>
        <end position="329"/>
    </location>
</feature>
<evidence type="ECO:0000313" key="4">
    <source>
        <dbReference type="Proteomes" id="UP000178199"/>
    </source>
</evidence>
<name>A0A1G2Q2Y8_9BACT</name>